<dbReference type="GeneID" id="55612981"/>
<evidence type="ECO:0000313" key="2">
    <source>
        <dbReference type="Proteomes" id="UP000288363"/>
    </source>
</evidence>
<accession>A0A3S9UQI2</accession>
<name>A0A3S9UQI2_9CAUD</name>
<protein>
    <submittedName>
        <fullName evidence="1">Uncharacterized protein</fullName>
    </submittedName>
</protein>
<dbReference type="RefSeq" id="YP_009842720.1">
    <property type="nucleotide sequence ID" value="NC_048743.1"/>
</dbReference>
<sequence>MTFPNLTTKPRWDKYDGYVGNFRAPLAAAVNLATQANRVLPVGINAQGAAVLGGAGQTGIVGVVIIPVGTDMNGNLLDGGINTGVGDICDVGKHGEIVNFRTTAADGTTGAPAAGTKYYAHPNGAIDAAKGADGVYIGHTVEADRLIVNVNEEDAAA</sequence>
<reference evidence="1 2" key="1">
    <citation type="submission" date="2018-12" db="EMBL/GenBank/DDBJ databases">
        <authorList>
            <person name="Almail A."/>
            <person name="Dorhout K.E."/>
            <person name="Johnson J."/>
            <person name="Jorgensen H.J."/>
            <person name="Tolsma S."/>
            <person name="Garlena R.A."/>
            <person name="Russell D.A."/>
            <person name="Pope W.H."/>
            <person name="Jacobs-Sera D."/>
            <person name="Hatfull G.F."/>
        </authorList>
    </citation>
    <scope>NUCLEOTIDE SEQUENCE [LARGE SCALE GENOMIC DNA]</scope>
</reference>
<dbReference type="EMBL" id="MK279909">
    <property type="protein sequence ID" value="AZS12558.1"/>
    <property type="molecule type" value="Genomic_DNA"/>
</dbReference>
<keyword evidence="2" id="KW-1185">Reference proteome</keyword>
<evidence type="ECO:0000313" key="1">
    <source>
        <dbReference type="EMBL" id="AZS12558.1"/>
    </source>
</evidence>
<dbReference type="KEGG" id="vg:55612981"/>
<proteinExistence type="predicted"/>
<gene>
    <name evidence="1" type="primary">22</name>
    <name evidence="1" type="ORF">SEA_DRLUPO_22</name>
</gene>
<dbReference type="Proteomes" id="UP000288363">
    <property type="component" value="Segment"/>
</dbReference>
<organism evidence="1 2">
    <name type="scientific">Mycobacterium phage DrLupo</name>
    <dbReference type="NCBI Taxonomy" id="2499037"/>
    <lineage>
        <taxon>Viruses</taxon>
        <taxon>Duplodnaviria</taxon>
        <taxon>Heunggongvirae</taxon>
        <taxon>Uroviricota</taxon>
        <taxon>Caudoviricetes</taxon>
        <taxon>Barnyardvirus</taxon>
        <taxon>Barnyardvirus drlupo</taxon>
    </lineage>
</organism>